<evidence type="ECO:0000313" key="3">
    <source>
        <dbReference type="Proteomes" id="UP000450161"/>
    </source>
</evidence>
<dbReference type="RefSeq" id="WP_154480908.1">
    <property type="nucleotide sequence ID" value="NZ_VUNF01000011.1"/>
</dbReference>
<dbReference type="Gene3D" id="3.90.550.10">
    <property type="entry name" value="Spore Coat Polysaccharide Biosynthesis Protein SpsA, Chain A"/>
    <property type="match status" value="1"/>
</dbReference>
<accession>A0A6I2U106</accession>
<dbReference type="InterPro" id="IPR029044">
    <property type="entry name" value="Nucleotide-diphossugar_trans"/>
</dbReference>
<comment type="caution">
    <text evidence="2">The sequence shown here is derived from an EMBL/GenBank/DDBJ whole genome shotgun (WGS) entry which is preliminary data.</text>
</comment>
<organism evidence="2 3">
    <name type="scientific">Segatella copri</name>
    <dbReference type="NCBI Taxonomy" id="165179"/>
    <lineage>
        <taxon>Bacteria</taxon>
        <taxon>Pseudomonadati</taxon>
        <taxon>Bacteroidota</taxon>
        <taxon>Bacteroidia</taxon>
        <taxon>Bacteroidales</taxon>
        <taxon>Prevotellaceae</taxon>
        <taxon>Segatella</taxon>
    </lineage>
</organism>
<dbReference type="AlphaFoldDB" id="A0A6I2U106"/>
<dbReference type="SUPFAM" id="SSF53448">
    <property type="entry name" value="Nucleotide-diphospho-sugar transferases"/>
    <property type="match status" value="1"/>
</dbReference>
<gene>
    <name evidence="2" type="ORF">FYJ72_07170</name>
</gene>
<dbReference type="Proteomes" id="UP000450161">
    <property type="component" value="Unassembled WGS sequence"/>
</dbReference>
<protein>
    <submittedName>
        <fullName evidence="2">Glycosyltransferase family 2 protein</fullName>
    </submittedName>
</protein>
<dbReference type="InterPro" id="IPR001173">
    <property type="entry name" value="Glyco_trans_2-like"/>
</dbReference>
<reference evidence="2 3" key="1">
    <citation type="submission" date="2019-08" db="EMBL/GenBank/DDBJ databases">
        <title>In-depth cultivation of the pig gut microbiome towards novel bacterial diversity and tailored functional studies.</title>
        <authorList>
            <person name="Wylensek D."/>
            <person name="Hitch T.C.A."/>
            <person name="Clavel T."/>
        </authorList>
    </citation>
    <scope>NUCLEOTIDE SEQUENCE [LARGE SCALE GENOMIC DNA]</scope>
    <source>
        <strain evidence="2 3">LKV-178-WT-2C</strain>
    </source>
</reference>
<evidence type="ECO:0000313" key="2">
    <source>
        <dbReference type="EMBL" id="MST77459.1"/>
    </source>
</evidence>
<dbReference type="PANTHER" id="PTHR22916:SF3">
    <property type="entry name" value="UDP-GLCNAC:BETAGAL BETA-1,3-N-ACETYLGLUCOSAMINYLTRANSFERASE-LIKE PROTEIN 1"/>
    <property type="match status" value="1"/>
</dbReference>
<dbReference type="Pfam" id="PF00535">
    <property type="entry name" value="Glycos_transf_2"/>
    <property type="match status" value="1"/>
</dbReference>
<dbReference type="PANTHER" id="PTHR22916">
    <property type="entry name" value="GLYCOSYLTRANSFERASE"/>
    <property type="match status" value="1"/>
</dbReference>
<dbReference type="CDD" id="cd00761">
    <property type="entry name" value="Glyco_tranf_GTA_type"/>
    <property type="match status" value="1"/>
</dbReference>
<evidence type="ECO:0000259" key="1">
    <source>
        <dbReference type="Pfam" id="PF00535"/>
    </source>
</evidence>
<keyword evidence="2" id="KW-0808">Transferase</keyword>
<dbReference type="GO" id="GO:0016758">
    <property type="term" value="F:hexosyltransferase activity"/>
    <property type="evidence" value="ECO:0007669"/>
    <property type="project" value="UniProtKB-ARBA"/>
</dbReference>
<sequence>MTKLVSIIIPTYKRSDSILETIDSVLKQTYSAIEIIVVDDNGLGNEFQKATQCKLQNLIDENKIIYIPHKVNKNGSAARNTGFRASTGEYVNFLDDDDILMPEKIERQVKFLEAQSSGIGATYCNSQLKFRTRFSGRIKIINTNYTAEGNLIREYLENEIHFNTSSLLFRRSVIEELHGFDESYRRHQDYELLLRYFRKWKIKCTSGPSLLLFDMLKDRGNVPNLDNLMAVKNKFLEQFKQDLTNWGLWNEINHNWWLVCGIQAIDSKRFSLGKKLLIKALQFKKYNCQEYIAILKAFLRTFIKIYKH</sequence>
<name>A0A6I2U106_9BACT</name>
<proteinExistence type="predicted"/>
<dbReference type="EMBL" id="VUNF01000011">
    <property type="protein sequence ID" value="MST77459.1"/>
    <property type="molecule type" value="Genomic_DNA"/>
</dbReference>
<feature type="domain" description="Glycosyltransferase 2-like" evidence="1">
    <location>
        <begin position="6"/>
        <end position="176"/>
    </location>
</feature>